<dbReference type="SUPFAM" id="SSF55979">
    <property type="entry name" value="DNA clamp"/>
    <property type="match status" value="1"/>
</dbReference>
<dbReference type="EMBL" id="JAQIZT010000008">
    <property type="protein sequence ID" value="KAJ6987199.1"/>
    <property type="molecule type" value="Genomic_DNA"/>
</dbReference>
<reference evidence="3" key="1">
    <citation type="journal article" date="2023" name="Mol. Ecol. Resour.">
        <title>Chromosome-level genome assembly of a triploid poplar Populus alba 'Berolinensis'.</title>
        <authorList>
            <person name="Chen S."/>
            <person name="Yu Y."/>
            <person name="Wang X."/>
            <person name="Wang S."/>
            <person name="Zhang T."/>
            <person name="Zhou Y."/>
            <person name="He R."/>
            <person name="Meng N."/>
            <person name="Wang Y."/>
            <person name="Liu W."/>
            <person name="Liu Z."/>
            <person name="Liu J."/>
            <person name="Guo Q."/>
            <person name="Huang H."/>
            <person name="Sederoff R.R."/>
            <person name="Wang G."/>
            <person name="Qu G."/>
            <person name="Chen S."/>
        </authorList>
    </citation>
    <scope>NUCLEOTIDE SEQUENCE</scope>
    <source>
        <strain evidence="3">SC-2020</strain>
    </source>
</reference>
<dbReference type="InterPro" id="IPR046938">
    <property type="entry name" value="DNA_clamp_sf"/>
</dbReference>
<dbReference type="GO" id="GO:0006272">
    <property type="term" value="P:leading strand elongation"/>
    <property type="evidence" value="ECO:0007669"/>
    <property type="project" value="TreeGrafter"/>
</dbReference>
<dbReference type="GO" id="GO:0043626">
    <property type="term" value="C:PCNA complex"/>
    <property type="evidence" value="ECO:0007669"/>
    <property type="project" value="TreeGrafter"/>
</dbReference>
<dbReference type="Proteomes" id="UP001164929">
    <property type="component" value="Chromosome 8"/>
</dbReference>
<dbReference type="GO" id="GO:0006275">
    <property type="term" value="P:regulation of DNA replication"/>
    <property type="evidence" value="ECO:0007669"/>
    <property type="project" value="InterPro"/>
</dbReference>
<comment type="caution">
    <text evidence="3">The sequence shown here is derived from an EMBL/GenBank/DDBJ whole genome shotgun (WGS) entry which is preliminary data.</text>
</comment>
<feature type="domain" description="Proliferating cell nuclear antigen PCNA N-terminal" evidence="2">
    <location>
        <begin position="1"/>
        <end position="61"/>
    </location>
</feature>
<dbReference type="AlphaFoldDB" id="A0AAD6MKD9"/>
<keyword evidence="1" id="KW-0238">DNA-binding</keyword>
<evidence type="ECO:0000256" key="1">
    <source>
        <dbReference type="ARBA" id="ARBA00023125"/>
    </source>
</evidence>
<dbReference type="InterPro" id="IPR000730">
    <property type="entry name" value="Pr_cel_nuc_antig"/>
</dbReference>
<dbReference type="GO" id="GO:0030337">
    <property type="term" value="F:DNA polymerase processivity factor activity"/>
    <property type="evidence" value="ECO:0007669"/>
    <property type="project" value="InterPro"/>
</dbReference>
<dbReference type="Pfam" id="PF00705">
    <property type="entry name" value="PCNA_N"/>
    <property type="match status" value="1"/>
</dbReference>
<name>A0AAD6MKD9_9ROSI</name>
<keyword evidence="4" id="KW-1185">Reference proteome</keyword>
<evidence type="ECO:0000259" key="2">
    <source>
        <dbReference type="Pfam" id="PF00705"/>
    </source>
</evidence>
<dbReference type="Gene3D" id="3.10.150.10">
    <property type="entry name" value="DNA Polymerase III, subunit A, domain 2"/>
    <property type="match status" value="1"/>
</dbReference>
<dbReference type="PRINTS" id="PR00339">
    <property type="entry name" value="PCNACYCLIN"/>
</dbReference>
<dbReference type="PANTHER" id="PTHR11352">
    <property type="entry name" value="PROLIFERATING CELL NUCLEAR ANTIGEN"/>
    <property type="match status" value="1"/>
</dbReference>
<sequence length="61" mass="6657">MLKPTLVQGSLLKKVQESIKDLVNDGDLDCSSIRLSLQAVDFSHAALVSLLLLQSDGIQQY</sequence>
<proteinExistence type="predicted"/>
<organism evidence="3 4">
    <name type="scientific">Populus alba x Populus x berolinensis</name>
    <dbReference type="NCBI Taxonomy" id="444605"/>
    <lineage>
        <taxon>Eukaryota</taxon>
        <taxon>Viridiplantae</taxon>
        <taxon>Streptophyta</taxon>
        <taxon>Embryophyta</taxon>
        <taxon>Tracheophyta</taxon>
        <taxon>Spermatophyta</taxon>
        <taxon>Magnoliopsida</taxon>
        <taxon>eudicotyledons</taxon>
        <taxon>Gunneridae</taxon>
        <taxon>Pentapetalae</taxon>
        <taxon>rosids</taxon>
        <taxon>fabids</taxon>
        <taxon>Malpighiales</taxon>
        <taxon>Salicaceae</taxon>
        <taxon>Saliceae</taxon>
        <taxon>Populus</taxon>
    </lineage>
</organism>
<dbReference type="GO" id="GO:0006298">
    <property type="term" value="P:mismatch repair"/>
    <property type="evidence" value="ECO:0007669"/>
    <property type="project" value="TreeGrafter"/>
</dbReference>
<dbReference type="PANTHER" id="PTHR11352:SF0">
    <property type="entry name" value="PROLIFERATING CELL NUCLEAR ANTIGEN"/>
    <property type="match status" value="1"/>
</dbReference>
<accession>A0AAD6MKD9</accession>
<evidence type="ECO:0000313" key="3">
    <source>
        <dbReference type="EMBL" id="KAJ6987199.1"/>
    </source>
</evidence>
<protein>
    <submittedName>
        <fullName evidence="3">Proliferating cell nuclear antigen-like</fullName>
    </submittedName>
</protein>
<evidence type="ECO:0000313" key="4">
    <source>
        <dbReference type="Proteomes" id="UP001164929"/>
    </source>
</evidence>
<dbReference type="GO" id="GO:0019985">
    <property type="term" value="P:translesion synthesis"/>
    <property type="evidence" value="ECO:0007669"/>
    <property type="project" value="TreeGrafter"/>
</dbReference>
<dbReference type="GO" id="GO:0003677">
    <property type="term" value="F:DNA binding"/>
    <property type="evidence" value="ECO:0007669"/>
    <property type="project" value="UniProtKB-KW"/>
</dbReference>
<dbReference type="InterPro" id="IPR022648">
    <property type="entry name" value="Pr_cel_nuc_antig_N"/>
</dbReference>
<gene>
    <name evidence="3" type="ORF">NC653_020434</name>
</gene>